<feature type="compositionally biased region" description="Pro residues" evidence="2">
    <location>
        <begin position="658"/>
        <end position="668"/>
    </location>
</feature>
<organism evidence="4 5">
    <name type="scientific">Dissophora globulifera</name>
    <dbReference type="NCBI Taxonomy" id="979702"/>
    <lineage>
        <taxon>Eukaryota</taxon>
        <taxon>Fungi</taxon>
        <taxon>Fungi incertae sedis</taxon>
        <taxon>Mucoromycota</taxon>
        <taxon>Mortierellomycotina</taxon>
        <taxon>Mortierellomycetes</taxon>
        <taxon>Mortierellales</taxon>
        <taxon>Mortierellaceae</taxon>
        <taxon>Dissophora</taxon>
    </lineage>
</organism>
<dbReference type="InterPro" id="IPR000198">
    <property type="entry name" value="RhoGAP_dom"/>
</dbReference>
<feature type="compositionally biased region" description="Low complexity" evidence="2">
    <location>
        <begin position="926"/>
        <end position="939"/>
    </location>
</feature>
<gene>
    <name evidence="4" type="ORF">BGZ99_009765</name>
</gene>
<dbReference type="Proteomes" id="UP000738325">
    <property type="component" value="Unassembled WGS sequence"/>
</dbReference>
<reference evidence="4" key="1">
    <citation type="journal article" date="2020" name="Fungal Divers.">
        <title>Resolving the Mortierellaceae phylogeny through synthesis of multi-gene phylogenetics and phylogenomics.</title>
        <authorList>
            <person name="Vandepol N."/>
            <person name="Liber J."/>
            <person name="Desiro A."/>
            <person name="Na H."/>
            <person name="Kennedy M."/>
            <person name="Barry K."/>
            <person name="Grigoriev I.V."/>
            <person name="Miller A.N."/>
            <person name="O'Donnell K."/>
            <person name="Stajich J.E."/>
            <person name="Bonito G."/>
        </authorList>
    </citation>
    <scope>NUCLEOTIDE SEQUENCE</scope>
    <source>
        <strain evidence="4">REB-010B</strain>
    </source>
</reference>
<keyword evidence="1" id="KW-0343">GTPase activation</keyword>
<dbReference type="PROSITE" id="PS50238">
    <property type="entry name" value="RHOGAP"/>
    <property type="match status" value="1"/>
</dbReference>
<feature type="region of interest" description="Disordered" evidence="2">
    <location>
        <begin position="535"/>
        <end position="1052"/>
    </location>
</feature>
<feature type="compositionally biased region" description="Low complexity" evidence="2">
    <location>
        <begin position="798"/>
        <end position="810"/>
    </location>
</feature>
<feature type="compositionally biased region" description="Polar residues" evidence="2">
    <location>
        <begin position="641"/>
        <end position="652"/>
    </location>
</feature>
<dbReference type="InterPro" id="IPR051025">
    <property type="entry name" value="RhoGAP"/>
</dbReference>
<dbReference type="AlphaFoldDB" id="A0A9P6R6F8"/>
<dbReference type="SUPFAM" id="SSF48350">
    <property type="entry name" value="GTPase activation domain, GAP"/>
    <property type="match status" value="1"/>
</dbReference>
<dbReference type="GO" id="GO:0060237">
    <property type="term" value="P:regulation of fungal-type cell wall organization"/>
    <property type="evidence" value="ECO:0007669"/>
    <property type="project" value="TreeGrafter"/>
</dbReference>
<feature type="region of interest" description="Disordered" evidence="2">
    <location>
        <begin position="444"/>
        <end position="502"/>
    </location>
</feature>
<dbReference type="OrthoDB" id="3196451at2759"/>
<feature type="compositionally biased region" description="Pro residues" evidence="2">
    <location>
        <begin position="675"/>
        <end position="687"/>
    </location>
</feature>
<evidence type="ECO:0000256" key="1">
    <source>
        <dbReference type="ARBA" id="ARBA00022468"/>
    </source>
</evidence>
<feature type="compositionally biased region" description="Polar residues" evidence="2">
    <location>
        <begin position="334"/>
        <end position="348"/>
    </location>
</feature>
<dbReference type="SMART" id="SM00324">
    <property type="entry name" value="RhoGAP"/>
    <property type="match status" value="1"/>
</dbReference>
<dbReference type="GO" id="GO:0005938">
    <property type="term" value="C:cell cortex"/>
    <property type="evidence" value="ECO:0007669"/>
    <property type="project" value="TreeGrafter"/>
</dbReference>
<dbReference type="GO" id="GO:0005096">
    <property type="term" value="F:GTPase activator activity"/>
    <property type="evidence" value="ECO:0007669"/>
    <property type="project" value="UniProtKB-KW"/>
</dbReference>
<evidence type="ECO:0000313" key="4">
    <source>
        <dbReference type="EMBL" id="KAG0312044.1"/>
    </source>
</evidence>
<feature type="compositionally biased region" description="Low complexity" evidence="2">
    <location>
        <begin position="834"/>
        <end position="845"/>
    </location>
</feature>
<feature type="compositionally biased region" description="Low complexity" evidence="2">
    <location>
        <begin position="886"/>
        <end position="911"/>
    </location>
</feature>
<dbReference type="EMBL" id="JAAAIP010000851">
    <property type="protein sequence ID" value="KAG0312044.1"/>
    <property type="molecule type" value="Genomic_DNA"/>
</dbReference>
<proteinExistence type="predicted"/>
<feature type="domain" description="Rho-GAP" evidence="3">
    <location>
        <begin position="15"/>
        <end position="208"/>
    </location>
</feature>
<sequence>LFHIDLVDSIVYAGVPVHYTVNGQKRCRGYIPTIVSKCGWFLKEQAISTRGIFRVSGSAKRVAELQLIFDTPPKYGSQLDWTGYTIHDASNVLRRYLNHLPDPVIPLDFYEKFRDVHRDLTDNDEKIATYQELIGKLPPPHSCLLMYLLDLLALFAHHSADNLMDSKNLASVFQPGVISHPNHAMSPGEYMTSAAVLKFLIDYQSSFTIPTIIVDEDDEELGISDPPQPLLLQHNPILGPGYSGGYVNASDHERIHNPMVDRGVSFEAEDAVHVLNSGVRRRLSLHKPIIPHSTLPGNRPQRSKSTNSSTSSHHSNHSGLFSPNFLARRRSNRNSKTGSKIFNQTEATASVEGMAPDQDLSDIPENPRSVGEKALSGPRSSSIRKAVTSPLMDSEESNSEFSSYLSRRKQMKAEGNYREPSVFCQTVEIQFPAPVTDTRALQQPSMQSNLNDPSMSSAPAPAPPPPLQQLPNLARGDRRSQNLGHPSTKPIMMSSPVGPYVHSQDSAMRYRDDAGPAYTPPSGQRRVSRAELNFGGVDQGAPMSGSQRPVNQGMPILRSKSNPGDLTSVGPRTPKSSAPSTGGGNPAMEKFKGLFTGKHRDHSDSGMSSKDGDAKERKRESLTEKQRKYKSQDMAPIHRQGSATINEHNGGSSDRPYVQPPPLPPPSTRPQHPLGVPPPRPPPPPPGSLLMDVLDPPQRIRPDFEYSSPSGASSRSASPARAPSSSSRQPLPANASFASTTSARSISSGGDRIYHGRGLQTQGSSSSLDYMVPGQPSEDYYQNTTRRPSLRSAADPYLQSQLHDQHLLQQARQNHAYAAPGYDPAGVGSGAGRGRFNNNNSDNDILPPPPPLGSRSRQGSMGSLETPEPLTPGALSRERRLPREGSSSSLRMRSNSSKSSSPSQSPALKSLSRNESHPNGLGSGYQQQQSSQQQQQQQQYRGSSPLAEGISNTPPPSSRARSRGPNREDLRQENANGQARTYYERERSQSGTGVMIASPFATHSGPPSPAVMMMGGNMSNNNSNVSLASTSSRSMRSGRYVAAPLPPPPIAG</sequence>
<feature type="compositionally biased region" description="Polar residues" evidence="2">
    <location>
        <begin position="736"/>
        <end position="748"/>
    </location>
</feature>
<name>A0A9P6R6F8_9FUNG</name>
<protein>
    <recommendedName>
        <fullName evidence="3">Rho-GAP domain-containing protein</fullName>
    </recommendedName>
</protein>
<dbReference type="Pfam" id="PF00620">
    <property type="entry name" value="RhoGAP"/>
    <property type="match status" value="1"/>
</dbReference>
<feature type="compositionally biased region" description="Polar residues" evidence="2">
    <location>
        <begin position="759"/>
        <end position="768"/>
    </location>
</feature>
<feature type="compositionally biased region" description="Low complexity" evidence="2">
    <location>
        <begin position="1017"/>
        <end position="1039"/>
    </location>
</feature>
<dbReference type="PANTHER" id="PTHR15228">
    <property type="entry name" value="SPERMATHECAL PHYSIOLOGY VARIANT"/>
    <property type="match status" value="1"/>
</dbReference>
<evidence type="ECO:0000256" key="2">
    <source>
        <dbReference type="SAM" id="MobiDB-lite"/>
    </source>
</evidence>
<dbReference type="GO" id="GO:0007165">
    <property type="term" value="P:signal transduction"/>
    <property type="evidence" value="ECO:0007669"/>
    <property type="project" value="InterPro"/>
</dbReference>
<dbReference type="PANTHER" id="PTHR15228:SF25">
    <property type="entry name" value="F-BAR DOMAIN-CONTAINING PROTEIN"/>
    <property type="match status" value="1"/>
</dbReference>
<accession>A0A9P6R6F8</accession>
<evidence type="ECO:0000259" key="3">
    <source>
        <dbReference type="PROSITE" id="PS50238"/>
    </source>
</evidence>
<feature type="compositionally biased region" description="Low complexity" evidence="2">
    <location>
        <begin position="707"/>
        <end position="728"/>
    </location>
</feature>
<comment type="caution">
    <text evidence="4">The sequence shown here is derived from an EMBL/GenBank/DDBJ whole genome shotgun (WGS) entry which is preliminary data.</text>
</comment>
<feature type="compositionally biased region" description="Basic and acidic residues" evidence="2">
    <location>
        <begin position="610"/>
        <end position="626"/>
    </location>
</feature>
<evidence type="ECO:0000313" key="5">
    <source>
        <dbReference type="Proteomes" id="UP000738325"/>
    </source>
</evidence>
<dbReference type="Gene3D" id="1.10.555.10">
    <property type="entry name" value="Rho GTPase activation protein"/>
    <property type="match status" value="1"/>
</dbReference>
<keyword evidence="5" id="KW-1185">Reference proteome</keyword>
<dbReference type="InterPro" id="IPR008936">
    <property type="entry name" value="Rho_GTPase_activation_prot"/>
</dbReference>
<feature type="region of interest" description="Disordered" evidence="2">
    <location>
        <begin position="285"/>
        <end position="399"/>
    </location>
</feature>
<feature type="non-terminal residue" evidence="4">
    <location>
        <position position="1"/>
    </location>
</feature>